<accession>A0A6A5G3V5</accession>
<evidence type="ECO:0000313" key="1">
    <source>
        <dbReference type="EMBL" id="KAF1749600.1"/>
    </source>
</evidence>
<dbReference type="RefSeq" id="XP_053580207.1">
    <property type="nucleotide sequence ID" value="XM_053736641.1"/>
</dbReference>
<name>A0A6A5G3V5_CAERE</name>
<organism evidence="1 2">
    <name type="scientific">Caenorhabditis remanei</name>
    <name type="common">Caenorhabditis vulgaris</name>
    <dbReference type="NCBI Taxonomy" id="31234"/>
    <lineage>
        <taxon>Eukaryota</taxon>
        <taxon>Metazoa</taxon>
        <taxon>Ecdysozoa</taxon>
        <taxon>Nematoda</taxon>
        <taxon>Chromadorea</taxon>
        <taxon>Rhabditida</taxon>
        <taxon>Rhabditina</taxon>
        <taxon>Rhabditomorpha</taxon>
        <taxon>Rhabditoidea</taxon>
        <taxon>Rhabditidae</taxon>
        <taxon>Peloderinae</taxon>
        <taxon>Caenorhabditis</taxon>
    </lineage>
</organism>
<dbReference type="AlphaFoldDB" id="A0A6A5G3V5"/>
<sequence length="93" mass="10347">MLLMVLVVPKPAKAFPLPENELVSDDSSTQCKFGCQPDFFCEDGMCVPGPEVETDADGWFMCDWDSELPRWCSPGQSCLWGDCVASKMESNFL</sequence>
<dbReference type="GeneID" id="78778014"/>
<protein>
    <submittedName>
        <fullName evidence="1">Uncharacterized protein</fullName>
    </submittedName>
</protein>
<comment type="caution">
    <text evidence="1">The sequence shown here is derived from an EMBL/GenBank/DDBJ whole genome shotgun (WGS) entry which is preliminary data.</text>
</comment>
<dbReference type="CTD" id="78778014"/>
<reference evidence="1 2" key="1">
    <citation type="submission" date="2019-12" db="EMBL/GenBank/DDBJ databases">
        <title>Chromosome-level assembly of the Caenorhabditis remanei genome.</title>
        <authorList>
            <person name="Teterina A.A."/>
            <person name="Willis J.H."/>
            <person name="Phillips P.C."/>
        </authorList>
    </citation>
    <scope>NUCLEOTIDE SEQUENCE [LARGE SCALE GENOMIC DNA]</scope>
    <source>
        <strain evidence="1 2">PX506</strain>
        <tissue evidence="1">Whole organism</tissue>
    </source>
</reference>
<dbReference type="EMBL" id="WUAV01000006">
    <property type="protein sequence ID" value="KAF1749600.1"/>
    <property type="molecule type" value="Genomic_DNA"/>
</dbReference>
<dbReference type="KEGG" id="crq:GCK72_026068"/>
<dbReference type="Proteomes" id="UP000483820">
    <property type="component" value="Chromosome X"/>
</dbReference>
<proteinExistence type="predicted"/>
<evidence type="ECO:0000313" key="2">
    <source>
        <dbReference type="Proteomes" id="UP000483820"/>
    </source>
</evidence>
<gene>
    <name evidence="1" type="ORF">GCK72_026068</name>
</gene>